<dbReference type="RefSeq" id="WP_117624118.1">
    <property type="nucleotide sequence ID" value="NZ_BQNJ01000001.1"/>
</dbReference>
<keyword evidence="1" id="KW-1133">Transmembrane helix</keyword>
<proteinExistence type="predicted"/>
<name>A0A374NWD7_9FIRM</name>
<feature type="transmembrane region" description="Helical" evidence="1">
    <location>
        <begin position="20"/>
        <end position="43"/>
    </location>
</feature>
<sequence>MLEIGKFIDFLGQDSIREAIPVITAIGGALVVVLRFIFKVIYAQNMNEIDKVFMNRKQRTNLKLIDLFMVAIVLGLVNIILMLIRDDATDFLLVLGFIAAFFLILIYLIYKIAHFIWCKYKKTDKKWKLHRYMEEMLFVSEFLIGTEIGKLTYYNTQDLWKGILVCLIAASATSFLMVISVGFFEDGPSKVYFYIKGGRRMYIFYKLEDDILLCGDNKNIKKAKIRLIPFGNFKKSYHKLIIEKSNNQN</sequence>
<keyword evidence="1" id="KW-0812">Transmembrane</keyword>
<reference evidence="2" key="2">
    <citation type="submission" date="2022-01" db="EMBL/GenBank/DDBJ databases">
        <title>Novel bile acid biosynthetic pathways are enriched in the microbiome of centenarians.</title>
        <authorList>
            <person name="Sato Y."/>
            <person name="Atarashi K."/>
            <person name="Plichta R.D."/>
            <person name="Arai Y."/>
            <person name="Sasajima S."/>
            <person name="Kearney M.S."/>
            <person name="Suda W."/>
            <person name="Takeshita K."/>
            <person name="Sasaki T."/>
            <person name="Okamoto S."/>
            <person name="Skelly N.A."/>
            <person name="Okamura Y."/>
            <person name="Vlamakis H."/>
            <person name="Li Y."/>
            <person name="Tanoue T."/>
            <person name="Takei H."/>
            <person name="Nittono H."/>
            <person name="Narushima S."/>
            <person name="Irie J."/>
            <person name="Itoh H."/>
            <person name="Moriya K."/>
            <person name="Sugiura Y."/>
            <person name="Suematsu M."/>
            <person name="Moritoki N."/>
            <person name="Shibata S."/>
            <person name="Littman R.D."/>
            <person name="Fischbach A.M."/>
            <person name="Uwamino Y."/>
            <person name="Inoue T."/>
            <person name="Honda A."/>
            <person name="Hattori M."/>
            <person name="Murai T."/>
            <person name="Xavier J.R."/>
            <person name="Hirose N."/>
            <person name="Honda K."/>
        </authorList>
    </citation>
    <scope>NUCLEOTIDE SEQUENCE</scope>
    <source>
        <strain evidence="2">CE91-St55</strain>
    </source>
</reference>
<reference evidence="3 4" key="1">
    <citation type="submission" date="2018-08" db="EMBL/GenBank/DDBJ databases">
        <title>A genome reference for cultivated species of the human gut microbiota.</title>
        <authorList>
            <person name="Zou Y."/>
            <person name="Xue W."/>
            <person name="Luo G."/>
        </authorList>
    </citation>
    <scope>NUCLEOTIDE SEQUENCE [LARGE SCALE GENOMIC DNA]</scope>
    <source>
        <strain evidence="3 4">TM09-12</strain>
    </source>
</reference>
<comment type="caution">
    <text evidence="3">The sequence shown here is derived from an EMBL/GenBank/DDBJ whole genome shotgun (WGS) entry which is preliminary data.</text>
</comment>
<evidence type="ECO:0000313" key="2">
    <source>
        <dbReference type="EMBL" id="GKG98500.1"/>
    </source>
</evidence>
<feature type="transmembrane region" description="Helical" evidence="1">
    <location>
        <begin position="64"/>
        <end position="85"/>
    </location>
</feature>
<evidence type="ECO:0000313" key="4">
    <source>
        <dbReference type="Proteomes" id="UP000263014"/>
    </source>
</evidence>
<feature type="transmembrane region" description="Helical" evidence="1">
    <location>
        <begin position="91"/>
        <end position="110"/>
    </location>
</feature>
<evidence type="ECO:0000313" key="3">
    <source>
        <dbReference type="EMBL" id="RGI95217.1"/>
    </source>
</evidence>
<dbReference type="Proteomes" id="UP001055091">
    <property type="component" value="Unassembled WGS sequence"/>
</dbReference>
<protein>
    <submittedName>
        <fullName evidence="3">Uncharacterized protein</fullName>
    </submittedName>
</protein>
<dbReference type="EMBL" id="BQNJ01000001">
    <property type="protein sequence ID" value="GKG98500.1"/>
    <property type="molecule type" value="Genomic_DNA"/>
</dbReference>
<dbReference type="EMBL" id="QSON01000033">
    <property type="protein sequence ID" value="RGI95217.1"/>
    <property type="molecule type" value="Genomic_DNA"/>
</dbReference>
<keyword evidence="1" id="KW-0472">Membrane</keyword>
<feature type="transmembrane region" description="Helical" evidence="1">
    <location>
        <begin position="159"/>
        <end position="184"/>
    </location>
</feature>
<evidence type="ECO:0000256" key="1">
    <source>
        <dbReference type="SAM" id="Phobius"/>
    </source>
</evidence>
<dbReference type="AlphaFoldDB" id="A0A374NWD7"/>
<dbReference type="Proteomes" id="UP000263014">
    <property type="component" value="Unassembled WGS sequence"/>
</dbReference>
<gene>
    <name evidence="2" type="ORF">CE91St55_04820</name>
    <name evidence="3" type="ORF">DXD79_32370</name>
</gene>
<accession>A0A374NWD7</accession>
<organism evidence="3 4">
    <name type="scientific">Hungatella hathewayi</name>
    <dbReference type="NCBI Taxonomy" id="154046"/>
    <lineage>
        <taxon>Bacteria</taxon>
        <taxon>Bacillati</taxon>
        <taxon>Bacillota</taxon>
        <taxon>Clostridia</taxon>
        <taxon>Lachnospirales</taxon>
        <taxon>Lachnospiraceae</taxon>
        <taxon>Hungatella</taxon>
    </lineage>
</organism>